<dbReference type="AlphaFoldDB" id="A0A6M3ZXS1"/>
<organism evidence="2 3">
    <name type="scientific">Herbaspirillum rubrisubalbicans Os34</name>
    <dbReference type="NCBI Taxonomy" id="1235827"/>
    <lineage>
        <taxon>Bacteria</taxon>
        <taxon>Pseudomonadati</taxon>
        <taxon>Pseudomonadota</taxon>
        <taxon>Betaproteobacteria</taxon>
        <taxon>Burkholderiales</taxon>
        <taxon>Oxalobacteraceae</taxon>
        <taxon>Herbaspirillum</taxon>
    </lineage>
</organism>
<evidence type="ECO:0000313" key="2">
    <source>
        <dbReference type="EMBL" id="QJQ02700.1"/>
    </source>
</evidence>
<sequence length="256" mass="28240">MTTSRTWLLAAGTLLLTTACSTPEERVAKLQLKQQRMELKAQQLAQRTDTRNEQRGKTQVTPVTDQRGPFENVIKALASCDASLAATLRQFSGAVQPAFVVTLKGPVAGIDVPDRHTPGRDRIAAASSAQAYGQTLSGYYDESVVINGQLQKMSWGFYSPATPEQLATALGAAIPNFKRTSRELDGKYTRMEIFDRGGWHRTTRFDYYRGQPNVLGERSLTIEPSRDPAFPGSRIGCSVRGSQVAQFQDELRPELD</sequence>
<dbReference type="Proteomes" id="UP000501648">
    <property type="component" value="Chromosome"/>
</dbReference>
<dbReference type="PROSITE" id="PS51257">
    <property type="entry name" value="PROKAR_LIPOPROTEIN"/>
    <property type="match status" value="1"/>
</dbReference>
<protein>
    <submittedName>
        <fullName evidence="2">Uncharacterized protein</fullName>
    </submittedName>
</protein>
<name>A0A6M3ZXS1_9BURK</name>
<evidence type="ECO:0000313" key="3">
    <source>
        <dbReference type="Proteomes" id="UP000501648"/>
    </source>
</evidence>
<evidence type="ECO:0000256" key="1">
    <source>
        <dbReference type="SAM" id="MobiDB-lite"/>
    </source>
</evidence>
<accession>A0A6M3ZXS1</accession>
<reference evidence="2 3" key="1">
    <citation type="journal article" date="2012" name="J. Bacteriol.">
        <title>Genome sequence of the pathogenic Herbaspirillum seropedicae strain Os34, isolated from rice roots.</title>
        <authorList>
            <person name="Ye W."/>
            <person name="Ye S."/>
            <person name="Liu J."/>
            <person name="Chang S."/>
            <person name="Chen M."/>
            <person name="Zhu B."/>
            <person name="Guo L."/>
            <person name="An Q."/>
        </authorList>
    </citation>
    <scope>NUCLEOTIDE SEQUENCE [LARGE SCALE GENOMIC DNA]</scope>
    <source>
        <strain evidence="2 3">Os34</strain>
    </source>
</reference>
<feature type="region of interest" description="Disordered" evidence="1">
    <location>
        <begin position="41"/>
        <end position="65"/>
    </location>
</feature>
<dbReference type="EMBL" id="CP008956">
    <property type="protein sequence ID" value="QJQ02700.1"/>
    <property type="molecule type" value="Genomic_DNA"/>
</dbReference>
<gene>
    <name evidence="2" type="ORF">C798_21485</name>
</gene>
<dbReference type="RefSeq" id="WP_017452287.1">
    <property type="nucleotide sequence ID" value="NZ_CP008956.1"/>
</dbReference>
<proteinExistence type="predicted"/>